<keyword evidence="3 11" id="KW-0813">Transport</keyword>
<accession>A0A251X9H5</accession>
<reference evidence="15 16" key="1">
    <citation type="submission" date="2016-12" db="EMBL/GenBank/DDBJ databases">
        <title>Thioflexothrix psekupsii D3 genome sequencing and assembly.</title>
        <authorList>
            <person name="Fomenkov A."/>
            <person name="Vincze T."/>
            <person name="Grabovich M."/>
            <person name="Anton B.P."/>
            <person name="Dubinina G."/>
            <person name="Orlova M."/>
            <person name="Belousova E."/>
            <person name="Roberts R.J."/>
        </authorList>
    </citation>
    <scope>NUCLEOTIDE SEQUENCE [LARGE SCALE GENOMIC DNA]</scope>
    <source>
        <strain evidence="15">D3</strain>
    </source>
</reference>
<dbReference type="GO" id="GO:0015344">
    <property type="term" value="F:siderophore uptake transmembrane transporter activity"/>
    <property type="evidence" value="ECO:0007669"/>
    <property type="project" value="TreeGrafter"/>
</dbReference>
<evidence type="ECO:0000259" key="14">
    <source>
        <dbReference type="Pfam" id="PF07715"/>
    </source>
</evidence>
<keyword evidence="8 11" id="KW-0472">Membrane</keyword>
<keyword evidence="16" id="KW-1185">Reference proteome</keyword>
<dbReference type="GO" id="GO:0044718">
    <property type="term" value="P:siderophore transmembrane transport"/>
    <property type="evidence" value="ECO:0007669"/>
    <property type="project" value="TreeGrafter"/>
</dbReference>
<evidence type="ECO:0000256" key="1">
    <source>
        <dbReference type="ARBA" id="ARBA00004571"/>
    </source>
</evidence>
<keyword evidence="5 11" id="KW-0812">Transmembrane</keyword>
<dbReference type="Proteomes" id="UP000194798">
    <property type="component" value="Unassembled WGS sequence"/>
</dbReference>
<dbReference type="InterPro" id="IPR012910">
    <property type="entry name" value="Plug_dom"/>
</dbReference>
<comment type="subcellular location">
    <subcellularLocation>
        <location evidence="1 11">Cell outer membrane</location>
        <topology evidence="1 11">Multi-pass membrane protein</topology>
    </subcellularLocation>
</comment>
<dbReference type="SUPFAM" id="SSF56935">
    <property type="entry name" value="Porins"/>
    <property type="match status" value="1"/>
</dbReference>
<dbReference type="EMBL" id="MSLT01000012">
    <property type="protein sequence ID" value="OUD14590.1"/>
    <property type="molecule type" value="Genomic_DNA"/>
</dbReference>
<dbReference type="InterPro" id="IPR039426">
    <property type="entry name" value="TonB-dep_rcpt-like"/>
</dbReference>
<dbReference type="Gene3D" id="2.170.130.10">
    <property type="entry name" value="TonB-dependent receptor, plug domain"/>
    <property type="match status" value="1"/>
</dbReference>
<evidence type="ECO:0000256" key="11">
    <source>
        <dbReference type="PROSITE-ProRule" id="PRU01360"/>
    </source>
</evidence>
<feature type="domain" description="TonB-dependent receptor plug" evidence="14">
    <location>
        <begin position="66"/>
        <end position="173"/>
    </location>
</feature>
<evidence type="ECO:0000256" key="5">
    <source>
        <dbReference type="ARBA" id="ARBA00022692"/>
    </source>
</evidence>
<dbReference type="PROSITE" id="PS52016">
    <property type="entry name" value="TONB_DEPENDENT_REC_3"/>
    <property type="match status" value="1"/>
</dbReference>
<evidence type="ECO:0000256" key="4">
    <source>
        <dbReference type="ARBA" id="ARBA00022452"/>
    </source>
</evidence>
<dbReference type="InterPro" id="IPR000531">
    <property type="entry name" value="Beta-barrel_TonB"/>
</dbReference>
<evidence type="ECO:0000256" key="6">
    <source>
        <dbReference type="ARBA" id="ARBA00022729"/>
    </source>
</evidence>
<dbReference type="PANTHER" id="PTHR30069:SF29">
    <property type="entry name" value="HEMOGLOBIN AND HEMOGLOBIN-HAPTOGLOBIN-BINDING PROTEIN 1-RELATED"/>
    <property type="match status" value="1"/>
</dbReference>
<keyword evidence="4 11" id="KW-1134">Transmembrane beta strand</keyword>
<evidence type="ECO:0000256" key="12">
    <source>
        <dbReference type="RuleBase" id="RU003357"/>
    </source>
</evidence>
<gene>
    <name evidence="15" type="ORF">TPSD3_09905</name>
</gene>
<dbReference type="Gene3D" id="2.40.170.20">
    <property type="entry name" value="TonB-dependent receptor, beta-barrel domain"/>
    <property type="match status" value="1"/>
</dbReference>
<evidence type="ECO:0000259" key="13">
    <source>
        <dbReference type="Pfam" id="PF00593"/>
    </source>
</evidence>
<name>A0A251X9H5_9GAMM</name>
<keyword evidence="7 12" id="KW-0798">TonB box</keyword>
<feature type="domain" description="TonB-dependent receptor-like beta-barrel" evidence="13">
    <location>
        <begin position="298"/>
        <end position="672"/>
    </location>
</feature>
<evidence type="ECO:0000256" key="3">
    <source>
        <dbReference type="ARBA" id="ARBA00022448"/>
    </source>
</evidence>
<protein>
    <recommendedName>
        <fullName evidence="17">TonB-dependent receptor</fullName>
    </recommendedName>
</protein>
<sequence length="705" mass="80681">MTSVFFILLGVLASWVCYAVDNVYEEKSNEYQEQARVRALMALPLADLLEVQLIGLASGFQQPTFSAPASTTVITDRDIEAIGARSLQDILETVPGLHLSLSEPHFSPKYNVRGVVSDRNYEILIMVDGVPVRNVVNGGRGLWQPPPVQSISRIEVMRTPGSALYGADALSGVVNIITKTFNEVAGTEVGLRAGRFNTYNPWLLYGGRFNGFQVAFSMDYMKTDGHEETIHDDLQTLLDQATGTSASEAPSRAYLQAEHLNLHANVIKDEWRLDVRHVSSRNLGAGLGMATIISPEEHFNVKDTQINLTYHRSEWKPNWDILAQAGYRHFVEDLNSVYSARPETVRGGQWLPYGAPNEIGSYQHQAHFNLSAIYRGFEQHTMRLGLGYAYLDLYDTPWQFLLDKTVPVMVDVRRLGMTLIPENIRQNRYLFAQDTWRFHPEWELTLGVRHDWYSDFEGETNPRLGLVWEMNPSLTAKILYGTSFRAPSFIEMYAGENQAIVGNPNLKAEKSKTWEIGFDYRMTSDMNTTLTLFDYRVKDKIQQQLIPNPNAGVTRIFSYNNIETLQGNGLEWEGRWRMNSRMSVAANYAYARVENDQGEAGNYPHHQVYLRYDWLLGKNWFLNSSLNWILDRDRPVSSMQPPLADYATLNFSLRYAEWADTYSWHFVAGLRNALDEERREPGDVRLFGDYPKAGREWFSEIRYRF</sequence>
<dbReference type="GO" id="GO:0009279">
    <property type="term" value="C:cell outer membrane"/>
    <property type="evidence" value="ECO:0007669"/>
    <property type="project" value="UniProtKB-SubCell"/>
</dbReference>
<dbReference type="Pfam" id="PF00593">
    <property type="entry name" value="TonB_dep_Rec_b-barrel"/>
    <property type="match status" value="1"/>
</dbReference>
<evidence type="ECO:0000256" key="2">
    <source>
        <dbReference type="ARBA" id="ARBA00008143"/>
    </source>
</evidence>
<dbReference type="CDD" id="cd01347">
    <property type="entry name" value="ligand_gated_channel"/>
    <property type="match status" value="1"/>
</dbReference>
<proteinExistence type="inferred from homology"/>
<evidence type="ECO:0000313" key="15">
    <source>
        <dbReference type="EMBL" id="OUD14590.1"/>
    </source>
</evidence>
<evidence type="ECO:0000256" key="9">
    <source>
        <dbReference type="ARBA" id="ARBA00023170"/>
    </source>
</evidence>
<dbReference type="InterPro" id="IPR037066">
    <property type="entry name" value="Plug_dom_sf"/>
</dbReference>
<organism evidence="15 16">
    <name type="scientific">Thioflexithrix psekupsensis</name>
    <dbReference type="NCBI Taxonomy" id="1570016"/>
    <lineage>
        <taxon>Bacteria</taxon>
        <taxon>Pseudomonadati</taxon>
        <taxon>Pseudomonadota</taxon>
        <taxon>Gammaproteobacteria</taxon>
        <taxon>Thiotrichales</taxon>
        <taxon>Thioflexithrix</taxon>
    </lineage>
</organism>
<dbReference type="InterPro" id="IPR036942">
    <property type="entry name" value="Beta-barrel_TonB_sf"/>
</dbReference>
<keyword evidence="10 11" id="KW-0998">Cell outer membrane</keyword>
<keyword evidence="9" id="KW-0675">Receptor</keyword>
<dbReference type="Pfam" id="PF07715">
    <property type="entry name" value="Plug"/>
    <property type="match status" value="1"/>
</dbReference>
<keyword evidence="6" id="KW-0732">Signal</keyword>
<evidence type="ECO:0008006" key="17">
    <source>
        <dbReference type="Google" id="ProtNLM"/>
    </source>
</evidence>
<dbReference type="AlphaFoldDB" id="A0A251X9H5"/>
<evidence type="ECO:0000256" key="7">
    <source>
        <dbReference type="ARBA" id="ARBA00023077"/>
    </source>
</evidence>
<comment type="caution">
    <text evidence="15">The sequence shown here is derived from an EMBL/GenBank/DDBJ whole genome shotgun (WGS) entry which is preliminary data.</text>
</comment>
<dbReference type="PANTHER" id="PTHR30069">
    <property type="entry name" value="TONB-DEPENDENT OUTER MEMBRANE RECEPTOR"/>
    <property type="match status" value="1"/>
</dbReference>
<evidence type="ECO:0000313" key="16">
    <source>
        <dbReference type="Proteomes" id="UP000194798"/>
    </source>
</evidence>
<evidence type="ECO:0000256" key="8">
    <source>
        <dbReference type="ARBA" id="ARBA00023136"/>
    </source>
</evidence>
<evidence type="ECO:0000256" key="10">
    <source>
        <dbReference type="ARBA" id="ARBA00023237"/>
    </source>
</evidence>
<comment type="similarity">
    <text evidence="2">Belongs to the TonB-dependent receptor family. Hemoglobin/haptoglobin binding protein subfamily.</text>
</comment>